<evidence type="ECO:0000256" key="1">
    <source>
        <dbReference type="SAM" id="MobiDB-lite"/>
    </source>
</evidence>
<dbReference type="EMBL" id="OV696696">
    <property type="protein sequence ID" value="CAH1239376.1"/>
    <property type="molecule type" value="Genomic_DNA"/>
</dbReference>
<name>A0A8J9YNZ6_BRALA</name>
<keyword evidence="2" id="KW-0732">Signal</keyword>
<proteinExistence type="predicted"/>
<feature type="chain" id="PRO_5035441123" evidence="2">
    <location>
        <begin position="19"/>
        <end position="101"/>
    </location>
</feature>
<evidence type="ECO:0000256" key="2">
    <source>
        <dbReference type="SAM" id="SignalP"/>
    </source>
</evidence>
<feature type="compositionally biased region" description="Acidic residues" evidence="1">
    <location>
        <begin position="55"/>
        <end position="77"/>
    </location>
</feature>
<reference evidence="3" key="1">
    <citation type="submission" date="2022-01" db="EMBL/GenBank/DDBJ databases">
        <authorList>
            <person name="Braso-Vives M."/>
        </authorList>
    </citation>
    <scope>NUCLEOTIDE SEQUENCE</scope>
</reference>
<dbReference type="AlphaFoldDB" id="A0A8J9YNZ6"/>
<gene>
    <name evidence="3" type="primary">Hypp5815</name>
    <name evidence="3" type="ORF">BLAG_LOCUS3703</name>
</gene>
<organism evidence="3 4">
    <name type="scientific">Branchiostoma lanceolatum</name>
    <name type="common">Common lancelet</name>
    <name type="synonym">Amphioxus lanceolatum</name>
    <dbReference type="NCBI Taxonomy" id="7740"/>
    <lineage>
        <taxon>Eukaryota</taxon>
        <taxon>Metazoa</taxon>
        <taxon>Chordata</taxon>
        <taxon>Cephalochordata</taxon>
        <taxon>Leptocardii</taxon>
        <taxon>Amphioxiformes</taxon>
        <taxon>Branchiostomatidae</taxon>
        <taxon>Branchiostoma</taxon>
    </lineage>
</organism>
<feature type="region of interest" description="Disordered" evidence="1">
    <location>
        <begin position="48"/>
        <end position="101"/>
    </location>
</feature>
<sequence length="101" mass="11458">MKLSVCVLFLGCLVLAAAFPAPREERLQGLLAELEDLVVGIGEQLEMEMDKRDQVDDDEDMLDEDEDQEAEAEEDQQEAGMERRYSPSRPGWTRGGNKWGR</sequence>
<evidence type="ECO:0000313" key="3">
    <source>
        <dbReference type="EMBL" id="CAH1239376.1"/>
    </source>
</evidence>
<dbReference type="Proteomes" id="UP000838412">
    <property type="component" value="Chromosome 11"/>
</dbReference>
<keyword evidence="4" id="KW-1185">Reference proteome</keyword>
<protein>
    <submittedName>
        <fullName evidence="3">Hypp5815 protein</fullName>
    </submittedName>
</protein>
<accession>A0A8J9YNZ6</accession>
<dbReference type="OrthoDB" id="10131987at2759"/>
<evidence type="ECO:0000313" key="4">
    <source>
        <dbReference type="Proteomes" id="UP000838412"/>
    </source>
</evidence>
<feature type="signal peptide" evidence="2">
    <location>
        <begin position="1"/>
        <end position="18"/>
    </location>
</feature>